<dbReference type="GeneID" id="24425298"/>
<protein>
    <submittedName>
        <fullName evidence="2">Uncharacterized protein</fullName>
    </submittedName>
</protein>
<keyword evidence="1" id="KW-0175">Coiled coil</keyword>
<name>A0A0K3AP21_BABMR</name>
<feature type="coiled-coil region" evidence="1">
    <location>
        <begin position="157"/>
        <end position="184"/>
    </location>
</feature>
<evidence type="ECO:0000313" key="2">
    <source>
        <dbReference type="EMBL" id="CTQ41252.1"/>
    </source>
</evidence>
<dbReference type="VEuPathDB" id="PiroplasmaDB:BMR1_03g03260"/>
<organism evidence="2 3">
    <name type="scientific">Babesia microti (strain RI)</name>
    <dbReference type="NCBI Taxonomy" id="1133968"/>
    <lineage>
        <taxon>Eukaryota</taxon>
        <taxon>Sar</taxon>
        <taxon>Alveolata</taxon>
        <taxon>Apicomplexa</taxon>
        <taxon>Aconoidasida</taxon>
        <taxon>Piroplasmida</taxon>
        <taxon>Babesiidae</taxon>
        <taxon>Babesia</taxon>
    </lineage>
</organism>
<dbReference type="AlphaFoldDB" id="A0A0K3AP21"/>
<keyword evidence="3" id="KW-1185">Reference proteome</keyword>
<evidence type="ECO:0000256" key="1">
    <source>
        <dbReference type="SAM" id="Coils"/>
    </source>
</evidence>
<sequence length="198" mass="22466">MSDGGSIGGMEELCCVWDALFAESPLLMQNNMPLNYDPILLREAMRIEGVDTHRYSFKHLSQLIGNDKYSGLVEAGINCLFKLRREIIDAFAQVDNENEFSLALDNAKHKIVYEAFRLRMMKLGINVDQLVESEGNISNSSKSMNTLLNCLKVINECGQVINELKQANIILEKLKREIVKYSETKNLLDNYSINLLKS</sequence>
<gene>
    <name evidence="2" type="ORF">BMR1_03g03260</name>
</gene>
<dbReference type="RefSeq" id="XP_012649263.1">
    <property type="nucleotide sequence ID" value="XM_012793809.1"/>
</dbReference>
<reference evidence="2 3" key="3">
    <citation type="journal article" date="2016" name="Sci. Rep.">
        <title>Genome-wide diversity and gene expression profiling of Babesia microti isolates identify polymorphic genes that mediate host-pathogen interactions.</title>
        <authorList>
            <person name="Silva J.C."/>
            <person name="Cornillot E."/>
            <person name="McCracken C."/>
            <person name="Usmani-Brown S."/>
            <person name="Dwivedi A."/>
            <person name="Ifeonu O.O."/>
            <person name="Crabtree J."/>
            <person name="Gotia H.T."/>
            <person name="Virji A.Z."/>
            <person name="Reynes C."/>
            <person name="Colinge J."/>
            <person name="Kumar V."/>
            <person name="Lawres L."/>
            <person name="Pazzi J.E."/>
            <person name="Pablo J.V."/>
            <person name="Hung C."/>
            <person name="Brancato J."/>
            <person name="Kumari P."/>
            <person name="Orvis J."/>
            <person name="Tretina K."/>
            <person name="Chibucos M."/>
            <person name="Ott S."/>
            <person name="Sadzewicz L."/>
            <person name="Sengamalay N."/>
            <person name="Shetty A.C."/>
            <person name="Su Q."/>
            <person name="Tallon L."/>
            <person name="Fraser C.M."/>
            <person name="Frutos R."/>
            <person name="Molina D.M."/>
            <person name="Krause P.J."/>
            <person name="Ben Mamoun C."/>
        </authorList>
    </citation>
    <scope>NUCLEOTIDE SEQUENCE [LARGE SCALE GENOMIC DNA]</scope>
    <source>
        <strain evidence="2 3">RI</strain>
    </source>
</reference>
<reference evidence="2 3" key="1">
    <citation type="journal article" date="2012" name="Nucleic Acids Res.">
        <title>Sequencing of the smallest Apicomplexan genome from the human pathogen Babesia microti.</title>
        <authorList>
            <person name="Cornillot E."/>
            <person name="Hadj-Kaddour K."/>
            <person name="Dassouli A."/>
            <person name="Noel B."/>
            <person name="Ranwez V."/>
            <person name="Vacherie B."/>
            <person name="Augagneur Y."/>
            <person name="Bres V."/>
            <person name="Duclos A."/>
            <person name="Randazzo S."/>
            <person name="Carcy B."/>
            <person name="Debierre-Grockiego F."/>
            <person name="Delbecq S."/>
            <person name="Moubri-Menage K."/>
            <person name="Shams-Eldin H."/>
            <person name="Usmani-Brown S."/>
            <person name="Bringaud F."/>
            <person name="Wincker P."/>
            <person name="Vivares C.P."/>
            <person name="Schwarz R.T."/>
            <person name="Schetters T.P."/>
            <person name="Krause P.J."/>
            <person name="Gorenflot A."/>
            <person name="Berry V."/>
            <person name="Barbe V."/>
            <person name="Ben Mamoun C."/>
        </authorList>
    </citation>
    <scope>NUCLEOTIDE SEQUENCE [LARGE SCALE GENOMIC DNA]</scope>
    <source>
        <strain evidence="2 3">RI</strain>
    </source>
</reference>
<dbReference type="KEGG" id="bmic:BMR1_03g03260"/>
<proteinExistence type="predicted"/>
<reference evidence="2 3" key="2">
    <citation type="journal article" date="2013" name="PLoS ONE">
        <title>Whole genome mapping and re-organization of the nuclear and mitochondrial genomes of Babesia microti isolates.</title>
        <authorList>
            <person name="Cornillot E."/>
            <person name="Dassouli A."/>
            <person name="Garg A."/>
            <person name="Pachikara N."/>
            <person name="Randazzo S."/>
            <person name="Depoix D."/>
            <person name="Carcy B."/>
            <person name="Delbecq S."/>
            <person name="Frutos R."/>
            <person name="Silva J.C."/>
            <person name="Sutton R."/>
            <person name="Krause P.J."/>
            <person name="Mamoun C.B."/>
        </authorList>
    </citation>
    <scope>NUCLEOTIDE SEQUENCE [LARGE SCALE GENOMIC DNA]</scope>
    <source>
        <strain evidence="2 3">RI</strain>
    </source>
</reference>
<dbReference type="Proteomes" id="UP000002899">
    <property type="component" value="Chromosome III"/>
</dbReference>
<evidence type="ECO:0000313" key="3">
    <source>
        <dbReference type="Proteomes" id="UP000002899"/>
    </source>
</evidence>
<accession>A0A0K3AP21</accession>
<dbReference type="EMBL" id="LN871598">
    <property type="protein sequence ID" value="CTQ41252.1"/>
    <property type="molecule type" value="Genomic_DNA"/>
</dbReference>